<evidence type="ECO:0000313" key="5">
    <source>
        <dbReference type="EMBL" id="MBZ2164490.1"/>
    </source>
</evidence>
<evidence type="ECO:0000313" key="6">
    <source>
        <dbReference type="Proteomes" id="UP000825933"/>
    </source>
</evidence>
<evidence type="ECO:0008006" key="7">
    <source>
        <dbReference type="Google" id="ProtNLM"/>
    </source>
</evidence>
<gene>
    <name evidence="5" type="ORF">K8N75_00265</name>
</gene>
<dbReference type="EMBL" id="JAIOUQ010000001">
    <property type="protein sequence ID" value="MBZ2164490.1"/>
    <property type="molecule type" value="Genomic_DNA"/>
</dbReference>
<dbReference type="PRINTS" id="PR00686">
    <property type="entry name" value="TIFACTORIID"/>
</dbReference>
<proteinExistence type="inferred from homology"/>
<evidence type="ECO:0000256" key="3">
    <source>
        <dbReference type="ARBA" id="ARBA00023125"/>
    </source>
</evidence>
<sequence>MEIVNIVAIAKMREPFDLDLLLNKLDHTERAPVWLKMRLKPENYYIAFYGSGKFLITGIKDIKMVENISKRVIKLLHNAKINNTLENIKIKNIVMTDEVNLKKSLNDIIVSLNSSSASYEPEQFPGLFYKDSAGITYTLFSSGKITMTGFIDQELAKKNIKKFKKLLI</sequence>
<evidence type="ECO:0000256" key="2">
    <source>
        <dbReference type="ARBA" id="ARBA00022737"/>
    </source>
</evidence>
<reference evidence="6" key="1">
    <citation type="journal article" date="2022" name="Microbiol. Resour. Announc.">
        <title>Draft Genome Sequence of a Methanogenic Archaeon from West Spitsbergen Permafrost.</title>
        <authorList>
            <person name="Trubitsyn V."/>
            <person name="Rivkina E."/>
            <person name="Shcherbakova V."/>
        </authorList>
    </citation>
    <scope>NUCLEOTIDE SEQUENCE [LARGE SCALE GENOMIC DNA]</scope>
    <source>
        <strain evidence="6">VT</strain>
    </source>
</reference>
<dbReference type="GO" id="GO:0006352">
    <property type="term" value="P:DNA-templated transcription initiation"/>
    <property type="evidence" value="ECO:0007669"/>
    <property type="project" value="InterPro"/>
</dbReference>
<keyword evidence="4" id="KW-0804">Transcription</keyword>
<keyword evidence="2" id="KW-0677">Repeat</keyword>
<dbReference type="RefSeq" id="WP_223790170.1">
    <property type="nucleotide sequence ID" value="NZ_JAIOUQ010000001.1"/>
</dbReference>
<dbReference type="InterPro" id="IPR000814">
    <property type="entry name" value="TBP"/>
</dbReference>
<evidence type="ECO:0000256" key="1">
    <source>
        <dbReference type="ARBA" id="ARBA00005560"/>
    </source>
</evidence>
<protein>
    <recommendedName>
        <fullName evidence="7">TATA-box-binding protein</fullName>
    </recommendedName>
</protein>
<dbReference type="Proteomes" id="UP000825933">
    <property type="component" value="Unassembled WGS sequence"/>
</dbReference>
<comment type="caution">
    <text evidence="5">The sequence shown here is derived from an EMBL/GenBank/DDBJ whole genome shotgun (WGS) entry which is preliminary data.</text>
</comment>
<organism evidence="5 6">
    <name type="scientific">Methanobacterium spitsbergense</name>
    <dbReference type="NCBI Taxonomy" id="2874285"/>
    <lineage>
        <taxon>Archaea</taxon>
        <taxon>Methanobacteriati</taxon>
        <taxon>Methanobacteriota</taxon>
        <taxon>Methanomada group</taxon>
        <taxon>Methanobacteria</taxon>
        <taxon>Methanobacteriales</taxon>
        <taxon>Methanobacteriaceae</taxon>
        <taxon>Methanobacterium</taxon>
    </lineage>
</organism>
<dbReference type="PANTHER" id="PTHR10126">
    <property type="entry name" value="TATA-BOX BINDING PROTEIN"/>
    <property type="match status" value="1"/>
</dbReference>
<dbReference type="Gene3D" id="3.30.310.10">
    <property type="entry name" value="TATA-Binding Protein"/>
    <property type="match status" value="2"/>
</dbReference>
<comment type="similarity">
    <text evidence="1">Belongs to the TBP family.</text>
</comment>
<dbReference type="AlphaFoldDB" id="A0A8T5UTE7"/>
<keyword evidence="3" id="KW-0238">DNA-binding</keyword>
<dbReference type="InterPro" id="IPR012295">
    <property type="entry name" value="TBP_dom_sf"/>
</dbReference>
<dbReference type="SUPFAM" id="SSF55945">
    <property type="entry name" value="TATA-box binding protein-like"/>
    <property type="match status" value="2"/>
</dbReference>
<keyword evidence="6" id="KW-1185">Reference proteome</keyword>
<name>A0A8T5UTE7_9EURY</name>
<accession>A0A8T5UTE7</accession>
<dbReference type="GO" id="GO:0003677">
    <property type="term" value="F:DNA binding"/>
    <property type="evidence" value="ECO:0007669"/>
    <property type="project" value="UniProtKB-KW"/>
</dbReference>
<dbReference type="Pfam" id="PF00352">
    <property type="entry name" value="TBP"/>
    <property type="match status" value="2"/>
</dbReference>
<evidence type="ECO:0000256" key="4">
    <source>
        <dbReference type="ARBA" id="ARBA00023163"/>
    </source>
</evidence>